<dbReference type="EMBL" id="CP069028">
    <property type="protein sequence ID" value="QRC96547.1"/>
    <property type="molecule type" value="Genomic_DNA"/>
</dbReference>
<keyword evidence="3" id="KW-1185">Reference proteome</keyword>
<sequence length="72" mass="8114">MRNDPRASQVLVHIRPAKSNHRYQIQHHTSSGRNCKPDNDARTVLGHRQGEESGASSNDQHETTLRIICKDG</sequence>
<dbReference type="AlphaFoldDB" id="A0A7U2F1A7"/>
<feature type="compositionally biased region" description="Basic and acidic residues" evidence="1">
    <location>
        <begin position="59"/>
        <end position="72"/>
    </location>
</feature>
<accession>A0A7U2F1A7</accession>
<organism evidence="2 3">
    <name type="scientific">Phaeosphaeria nodorum (strain SN15 / ATCC MYA-4574 / FGSC 10173)</name>
    <name type="common">Glume blotch fungus</name>
    <name type="synonym">Parastagonospora nodorum</name>
    <dbReference type="NCBI Taxonomy" id="321614"/>
    <lineage>
        <taxon>Eukaryota</taxon>
        <taxon>Fungi</taxon>
        <taxon>Dikarya</taxon>
        <taxon>Ascomycota</taxon>
        <taxon>Pezizomycotina</taxon>
        <taxon>Dothideomycetes</taxon>
        <taxon>Pleosporomycetidae</taxon>
        <taxon>Pleosporales</taxon>
        <taxon>Pleosporineae</taxon>
        <taxon>Phaeosphaeriaceae</taxon>
        <taxon>Parastagonospora</taxon>
    </lineage>
</organism>
<gene>
    <name evidence="2" type="ORF">JI435_409230</name>
</gene>
<protein>
    <submittedName>
        <fullName evidence="2">Uncharacterized protein</fullName>
    </submittedName>
</protein>
<evidence type="ECO:0000313" key="2">
    <source>
        <dbReference type="EMBL" id="QRC96547.1"/>
    </source>
</evidence>
<evidence type="ECO:0000313" key="3">
    <source>
        <dbReference type="Proteomes" id="UP000663193"/>
    </source>
</evidence>
<evidence type="ECO:0000256" key="1">
    <source>
        <dbReference type="SAM" id="MobiDB-lite"/>
    </source>
</evidence>
<reference evidence="3" key="1">
    <citation type="journal article" date="2021" name="BMC Genomics">
        <title>Chromosome-level genome assembly and manually-curated proteome of model necrotroph Parastagonospora nodorum Sn15 reveals a genome-wide trove of candidate effector homologs, and redundancy of virulence-related functions within an accessory chromosome.</title>
        <authorList>
            <person name="Bertazzoni S."/>
            <person name="Jones D.A.B."/>
            <person name="Phan H.T."/>
            <person name="Tan K.-C."/>
            <person name="Hane J.K."/>
        </authorList>
    </citation>
    <scope>NUCLEOTIDE SEQUENCE [LARGE SCALE GENOMIC DNA]</scope>
    <source>
        <strain evidence="3">SN15 / ATCC MYA-4574 / FGSC 10173)</strain>
    </source>
</reference>
<feature type="region of interest" description="Disordered" evidence="1">
    <location>
        <begin position="27"/>
        <end position="72"/>
    </location>
</feature>
<dbReference type="VEuPathDB" id="FungiDB:JI435_409230"/>
<name>A0A7U2F1A7_PHANO</name>
<dbReference type="Proteomes" id="UP000663193">
    <property type="component" value="Chromosome 6"/>
</dbReference>
<proteinExistence type="predicted"/>